<comment type="similarity">
    <text evidence="2">Belongs to the GTP cyclohydrolase IV family.</text>
</comment>
<comment type="catalytic activity">
    <reaction evidence="2">
        <text>GTP + H2O = 7,8-dihydroneopterin 3'-triphosphate + formate + H(+)</text>
        <dbReference type="Rhea" id="RHEA:17473"/>
        <dbReference type="ChEBI" id="CHEBI:15377"/>
        <dbReference type="ChEBI" id="CHEBI:15378"/>
        <dbReference type="ChEBI" id="CHEBI:15740"/>
        <dbReference type="ChEBI" id="CHEBI:37565"/>
        <dbReference type="ChEBI" id="CHEBI:58462"/>
        <dbReference type="EC" id="3.5.4.16"/>
    </reaction>
</comment>
<dbReference type="InterPro" id="IPR003801">
    <property type="entry name" value="GTP_cyclohydrolase_FolE2/MptA"/>
</dbReference>
<dbReference type="AlphaFoldDB" id="A0A1H4BMR2"/>
<dbReference type="InterPro" id="IPR022838">
    <property type="entry name" value="GTP_cyclohydrolase_FolE2"/>
</dbReference>
<dbReference type="UniPathway" id="UPA00848">
    <property type="reaction ID" value="UER00151"/>
</dbReference>
<dbReference type="Pfam" id="PF02649">
    <property type="entry name" value="GCHY-1"/>
    <property type="match status" value="1"/>
</dbReference>
<evidence type="ECO:0000256" key="1">
    <source>
        <dbReference type="ARBA" id="ARBA00022801"/>
    </source>
</evidence>
<dbReference type="GO" id="GO:0003934">
    <property type="term" value="F:GTP cyclohydrolase I activity"/>
    <property type="evidence" value="ECO:0007669"/>
    <property type="project" value="UniProtKB-UniRule"/>
</dbReference>
<evidence type="ECO:0000313" key="4">
    <source>
        <dbReference type="Proteomes" id="UP000199397"/>
    </source>
</evidence>
<sequence>MMSTNACQELPCAVAAMPDVAKQPLAGAKGTLNWVGMSQIELPVFLRSAKGDRVQTLARVQAYVNLIDPNSKGIHMSRLYVALDTILGMNDLTPEVLRGTITQFVDTHGGLSDAAYLECRFDYFERRNSLLSDNSGWKNYPVKVAATLRHGQIDTEVSVEVPYSSTCPCSAALARQLIQEGFRETFGDASVVDANTVFDWLGTTNGIRATPHSQRSIAQVRVKLAEKVRTLPITSLIDQVEEALKTPVQATVKREDEQEFARLNAANLMFCEDAARRLKNALNDDISVRDFWLRVNHMESLHAHDAVAVVVKGVEGGYRDDPREYVHPT</sequence>
<gene>
    <name evidence="2" type="primary">folE2</name>
    <name evidence="3" type="ORF">SAMN05660964_01723</name>
</gene>
<dbReference type="EMBL" id="FNQP01000008">
    <property type="protein sequence ID" value="SEA49406.1"/>
    <property type="molecule type" value="Genomic_DNA"/>
</dbReference>
<dbReference type="NCBIfam" id="NF010200">
    <property type="entry name" value="PRK13674.1-1"/>
    <property type="match status" value="1"/>
</dbReference>
<reference evidence="3 4" key="1">
    <citation type="submission" date="2016-10" db="EMBL/GenBank/DDBJ databases">
        <authorList>
            <person name="de Groot N.N."/>
        </authorList>
    </citation>
    <scope>NUCLEOTIDE SEQUENCE [LARGE SCALE GENOMIC DNA]</scope>
    <source>
        <strain evidence="3 4">DSM 21228</strain>
    </source>
</reference>
<accession>A0A1H4BMR2</accession>
<keyword evidence="4" id="KW-1185">Reference proteome</keyword>
<evidence type="ECO:0000313" key="3">
    <source>
        <dbReference type="EMBL" id="SEA49406.1"/>
    </source>
</evidence>
<dbReference type="STRING" id="525918.SAMN05660964_01723"/>
<keyword evidence="1 2" id="KW-0378">Hydrolase</keyword>
<name>A0A1H4BMR2_9GAMM</name>
<dbReference type="Proteomes" id="UP000199397">
    <property type="component" value="Unassembled WGS sequence"/>
</dbReference>
<dbReference type="Gene3D" id="3.10.270.10">
    <property type="entry name" value="Urate Oxidase"/>
    <property type="match status" value="1"/>
</dbReference>
<comment type="pathway">
    <text evidence="2">Cofactor biosynthesis; 7,8-dihydroneopterin triphosphate biosynthesis; 7,8-dihydroneopterin triphosphate from GTP: step 1/1.</text>
</comment>
<dbReference type="GO" id="GO:0046654">
    <property type="term" value="P:tetrahydrofolate biosynthetic process"/>
    <property type="evidence" value="ECO:0007669"/>
    <property type="project" value="UniProtKB-UniRule"/>
</dbReference>
<feature type="site" description="May be catalytically important" evidence="2">
    <location>
        <position position="167"/>
    </location>
</feature>
<proteinExistence type="inferred from homology"/>
<dbReference type="RefSeq" id="WP_175517890.1">
    <property type="nucleotide sequence ID" value="NZ_FNQP01000008.1"/>
</dbReference>
<dbReference type="EC" id="3.5.4.16" evidence="2"/>
<evidence type="ECO:0000256" key="2">
    <source>
        <dbReference type="HAMAP-Rule" id="MF_01527"/>
    </source>
</evidence>
<dbReference type="PANTHER" id="PTHR36445">
    <property type="entry name" value="GTP CYCLOHYDROLASE MPTA"/>
    <property type="match status" value="1"/>
</dbReference>
<dbReference type="HAMAP" id="MF_01527_B">
    <property type="entry name" value="GTP_cyclohydrol_B"/>
    <property type="match status" value="1"/>
</dbReference>
<comment type="function">
    <text evidence="2">Converts GTP to 7,8-dihydroneopterin triphosphate.</text>
</comment>
<protein>
    <recommendedName>
        <fullName evidence="2">GTP cyclohydrolase FolE2</fullName>
        <ecNumber evidence="2">3.5.4.16</ecNumber>
    </recommendedName>
</protein>
<dbReference type="PANTHER" id="PTHR36445:SF1">
    <property type="entry name" value="GTP CYCLOHYDROLASE MPTA"/>
    <property type="match status" value="1"/>
</dbReference>
<organism evidence="3 4">
    <name type="scientific">Thiothrix caldifontis</name>
    <dbReference type="NCBI Taxonomy" id="525918"/>
    <lineage>
        <taxon>Bacteria</taxon>
        <taxon>Pseudomonadati</taxon>
        <taxon>Pseudomonadota</taxon>
        <taxon>Gammaproteobacteria</taxon>
        <taxon>Thiotrichales</taxon>
        <taxon>Thiotrichaceae</taxon>
        <taxon>Thiothrix</taxon>
    </lineage>
</organism>